<evidence type="ECO:0000256" key="2">
    <source>
        <dbReference type="ARBA" id="ARBA00022694"/>
    </source>
</evidence>
<dbReference type="STRING" id="824.CGRAC_1438"/>
<protein>
    <recommendedName>
        <fullName evidence="4">tRNA pseudouridine synthase</fullName>
        <ecNumber evidence="4">5.4.99.12</ecNumber>
    </recommendedName>
</protein>
<dbReference type="EMBL" id="ACYG01000032">
    <property type="protein sequence ID" value="EEV16261.1"/>
    <property type="molecule type" value="Genomic_DNA"/>
</dbReference>
<comment type="caution">
    <text evidence="6">The sequence shown here is derived from an EMBL/GenBank/DDBJ whole genome shotgun (WGS) entry which is preliminary data.</text>
</comment>
<dbReference type="GO" id="GO:0003723">
    <property type="term" value="F:RNA binding"/>
    <property type="evidence" value="ECO:0007669"/>
    <property type="project" value="InterPro"/>
</dbReference>
<dbReference type="Gene3D" id="3.30.70.660">
    <property type="entry name" value="Pseudouridine synthase I, catalytic domain, C-terminal subdomain"/>
    <property type="match status" value="1"/>
</dbReference>
<dbReference type="Proteomes" id="UP000005709">
    <property type="component" value="Unassembled WGS sequence"/>
</dbReference>
<evidence type="ECO:0000259" key="5">
    <source>
        <dbReference type="Pfam" id="PF01416"/>
    </source>
</evidence>
<evidence type="ECO:0000313" key="6">
    <source>
        <dbReference type="EMBL" id="EEV16261.1"/>
    </source>
</evidence>
<name>C8PLE9_9BACT</name>
<evidence type="ECO:0000256" key="3">
    <source>
        <dbReference type="ARBA" id="ARBA00023235"/>
    </source>
</evidence>
<dbReference type="InterPro" id="IPR020095">
    <property type="entry name" value="PsdUridine_synth_TruA_C"/>
</dbReference>
<dbReference type="Pfam" id="PF01416">
    <property type="entry name" value="PseudoU_synth_1"/>
    <property type="match status" value="1"/>
</dbReference>
<keyword evidence="7" id="KW-1185">Reference proteome</keyword>
<dbReference type="Gene3D" id="3.30.70.580">
    <property type="entry name" value="Pseudouridine synthase I, catalytic domain, N-terminal subdomain"/>
    <property type="match status" value="1"/>
</dbReference>
<feature type="domain" description="Pseudouridine synthase I TruA alpha/beta" evidence="5">
    <location>
        <begin position="110"/>
        <end position="177"/>
    </location>
</feature>
<dbReference type="PANTHER" id="PTHR11142">
    <property type="entry name" value="PSEUDOURIDYLATE SYNTHASE"/>
    <property type="match status" value="1"/>
</dbReference>
<evidence type="ECO:0000256" key="4">
    <source>
        <dbReference type="RuleBase" id="RU003792"/>
    </source>
</evidence>
<dbReference type="EC" id="5.4.99.12" evidence="4"/>
<comment type="similarity">
    <text evidence="1 4">Belongs to the tRNA pseudouridine synthase TruA family.</text>
</comment>
<evidence type="ECO:0000313" key="7">
    <source>
        <dbReference type="Proteomes" id="UP000005709"/>
    </source>
</evidence>
<dbReference type="InterPro" id="IPR001406">
    <property type="entry name" value="PsdUridine_synth_TruA"/>
</dbReference>
<dbReference type="GO" id="GO:0160147">
    <property type="term" value="F:tRNA pseudouridine(38-40) synthase activity"/>
    <property type="evidence" value="ECO:0007669"/>
    <property type="project" value="UniProtKB-EC"/>
</dbReference>
<accession>C8PLE9</accession>
<comment type="catalytic activity">
    <reaction evidence="4">
        <text>uridine(38/39/40) in tRNA = pseudouridine(38/39/40) in tRNA</text>
        <dbReference type="Rhea" id="RHEA:22376"/>
        <dbReference type="Rhea" id="RHEA-COMP:10085"/>
        <dbReference type="Rhea" id="RHEA-COMP:10087"/>
        <dbReference type="ChEBI" id="CHEBI:65314"/>
        <dbReference type="ChEBI" id="CHEBI:65315"/>
        <dbReference type="EC" id="5.4.99.12"/>
    </reaction>
</comment>
<dbReference type="eggNOG" id="COG0101">
    <property type="taxonomic scope" value="Bacteria"/>
</dbReference>
<dbReference type="SUPFAM" id="SSF55120">
    <property type="entry name" value="Pseudouridine synthase"/>
    <property type="match status" value="1"/>
</dbReference>
<keyword evidence="2 4" id="KW-0819">tRNA processing</keyword>
<keyword evidence="3 4" id="KW-0413">Isomerase</keyword>
<organism evidence="6 7">
    <name type="scientific">Campylobacter gracilis RM3268</name>
    <dbReference type="NCBI Taxonomy" id="553220"/>
    <lineage>
        <taxon>Bacteria</taxon>
        <taxon>Pseudomonadati</taxon>
        <taxon>Campylobacterota</taxon>
        <taxon>Epsilonproteobacteria</taxon>
        <taxon>Campylobacterales</taxon>
        <taxon>Campylobacteraceae</taxon>
        <taxon>Campylobacter</taxon>
    </lineage>
</organism>
<dbReference type="InterPro" id="IPR020103">
    <property type="entry name" value="PsdUridine_synth_cat_dom_sf"/>
</dbReference>
<dbReference type="PANTHER" id="PTHR11142:SF0">
    <property type="entry name" value="TRNA PSEUDOURIDINE SYNTHASE-LIKE 1"/>
    <property type="match status" value="1"/>
</dbReference>
<sequence>MRTALGRVGIFAPLISSSRTDKGVHALRQVSCVECTVHWELPRLKELINRHCAPYIFVQHISPVPRDFHPRYDAVARSYRYVLNHERPSPFLSDFCVFYPRVDLAALNAALANFIGEHDFREFMKSGSDIKSPVRKLYVARAYSFRNLTLINFKANGFLRAQVRLMVANALKSVQSGRKISFSRALSRIPFPPNGLYLSSVSY</sequence>
<evidence type="ECO:0000256" key="1">
    <source>
        <dbReference type="ARBA" id="ARBA00009375"/>
    </source>
</evidence>
<gene>
    <name evidence="6" type="primary">truA</name>
    <name evidence="6" type="ORF">CAMGR0001_1958</name>
</gene>
<proteinExistence type="inferred from homology"/>
<dbReference type="InterPro" id="IPR020097">
    <property type="entry name" value="PsdUridine_synth_TruA_a/b_dom"/>
</dbReference>
<dbReference type="GO" id="GO:0031119">
    <property type="term" value="P:tRNA pseudouridine synthesis"/>
    <property type="evidence" value="ECO:0007669"/>
    <property type="project" value="TreeGrafter"/>
</dbReference>
<dbReference type="AlphaFoldDB" id="C8PLE9"/>
<reference evidence="6 7" key="1">
    <citation type="submission" date="2009-07" db="EMBL/GenBank/DDBJ databases">
        <authorList>
            <person name="Madupu R."/>
            <person name="Sebastian Y."/>
            <person name="Durkin A.S."/>
            <person name="Torralba M."/>
            <person name="Methe B."/>
            <person name="Sutton G.G."/>
            <person name="Strausberg R.L."/>
            <person name="Nelson K.E."/>
        </authorList>
    </citation>
    <scope>NUCLEOTIDE SEQUENCE [LARGE SCALE GENOMIC DNA]</scope>
    <source>
        <strain evidence="6 7">RM3268</strain>
    </source>
</reference>
<dbReference type="InterPro" id="IPR020094">
    <property type="entry name" value="TruA/RsuA/RluB/E/F_N"/>
</dbReference>